<comment type="caution">
    <text evidence="3">The sequence shown here is derived from an EMBL/GenBank/DDBJ whole genome shotgun (WGS) entry which is preliminary data.</text>
</comment>
<dbReference type="Pfam" id="PF13098">
    <property type="entry name" value="Thioredoxin_2"/>
    <property type="match status" value="1"/>
</dbReference>
<dbReference type="NCBIfam" id="NF008657">
    <property type="entry name" value="PRK11657.1"/>
    <property type="match status" value="1"/>
</dbReference>
<dbReference type="Gene3D" id="3.10.450.70">
    <property type="entry name" value="Disulphide bond isomerase, DsbC/G, N-terminal"/>
    <property type="match status" value="1"/>
</dbReference>
<dbReference type="Proteomes" id="UP000266206">
    <property type="component" value="Unassembled WGS sequence"/>
</dbReference>
<feature type="domain" description="Thioredoxin-like fold" evidence="2">
    <location>
        <begin position="155"/>
        <end position="281"/>
    </location>
</feature>
<accession>A0A3A1YX35</accession>
<gene>
    <name evidence="3" type="ORF">CJP73_07810</name>
</gene>
<dbReference type="AlphaFoldDB" id="A0A3A1YX35"/>
<dbReference type="PANTHER" id="PTHR35272:SF4">
    <property type="entry name" value="THIOL:DISULFIDE INTERCHANGE PROTEIN DSBG"/>
    <property type="match status" value="1"/>
</dbReference>
<dbReference type="OrthoDB" id="5298214at2"/>
<dbReference type="InterPro" id="IPR012336">
    <property type="entry name" value="Thioredoxin-like_fold"/>
</dbReference>
<dbReference type="InterPro" id="IPR036249">
    <property type="entry name" value="Thioredoxin-like_sf"/>
</dbReference>
<dbReference type="GO" id="GO:0042597">
    <property type="term" value="C:periplasmic space"/>
    <property type="evidence" value="ECO:0007669"/>
    <property type="project" value="InterPro"/>
</dbReference>
<feature type="chain" id="PRO_5017439398" evidence="1">
    <location>
        <begin position="21"/>
        <end position="305"/>
    </location>
</feature>
<dbReference type="EMBL" id="NQYH01000005">
    <property type="protein sequence ID" value="RIY41044.1"/>
    <property type="molecule type" value="Genomic_DNA"/>
</dbReference>
<evidence type="ECO:0000259" key="2">
    <source>
        <dbReference type="Pfam" id="PF13098"/>
    </source>
</evidence>
<evidence type="ECO:0000256" key="1">
    <source>
        <dbReference type="SAM" id="SignalP"/>
    </source>
</evidence>
<reference evidence="3 4" key="1">
    <citation type="submission" date="2017-08" db="EMBL/GenBank/DDBJ databases">
        <title>Pusillimonas indicus sp. nov., a member of the family Alcaligenaceae isolated from surface seawater.</title>
        <authorList>
            <person name="Li J."/>
        </authorList>
    </citation>
    <scope>NUCLEOTIDE SEQUENCE [LARGE SCALE GENOMIC DNA]</scope>
    <source>
        <strain evidence="3 4">L52-1-41</strain>
    </source>
</reference>
<feature type="signal peptide" evidence="1">
    <location>
        <begin position="1"/>
        <end position="20"/>
    </location>
</feature>
<proteinExistence type="predicted"/>
<dbReference type="PANTHER" id="PTHR35272">
    <property type="entry name" value="THIOL:DISULFIDE INTERCHANGE PROTEIN DSBC-RELATED"/>
    <property type="match status" value="1"/>
</dbReference>
<keyword evidence="1" id="KW-0732">Signal</keyword>
<dbReference type="RefSeq" id="WP_119516045.1">
    <property type="nucleotide sequence ID" value="NZ_NQYH01000005.1"/>
</dbReference>
<dbReference type="InterPro" id="IPR051470">
    <property type="entry name" value="Thiol:disulfide_interchange"/>
</dbReference>
<evidence type="ECO:0000313" key="3">
    <source>
        <dbReference type="EMBL" id="RIY41044.1"/>
    </source>
</evidence>
<dbReference type="SUPFAM" id="SSF52833">
    <property type="entry name" value="Thioredoxin-like"/>
    <property type="match status" value="1"/>
</dbReference>
<name>A0A3A1YX35_9BURK</name>
<evidence type="ECO:0000313" key="4">
    <source>
        <dbReference type="Proteomes" id="UP000266206"/>
    </source>
</evidence>
<sequence>MIFHALALATALVAPNLVLATTAEKTEEKAQSQSEALFEQAPAALKKLLATHDSIDKRFNVSSNLTGWVVKKDGRELVLYTVAPENQVVVGSLYDDQGEDLTVAYLKQYTSRFDEAPPALLPDDARSNLWSALESTWFVQSPAAKEANSDDALAKTVYVLADMQCIYCHLLWQMSHNVMQEGFDMRWIPVAVLSPASWQQATALMQHDKPYTLLDQLMRSKVAKVQIDQDKAQQTDQALHANNALMQQYGLMGTPALVWKDDQGQVQVAQGIPPPKELEKIVGKGLGTMPPDVKQKIASLYKKEQ</sequence>
<dbReference type="Gene3D" id="3.40.30.10">
    <property type="entry name" value="Glutaredoxin"/>
    <property type="match status" value="1"/>
</dbReference>
<protein>
    <submittedName>
        <fullName evidence="3">Thiol:disulfide interchange protein DsbG</fullName>
    </submittedName>
</protein>
<dbReference type="InterPro" id="IPR009094">
    <property type="entry name" value="DiS-bond_isomerase_DsbC/G_N_sf"/>
</dbReference>
<organism evidence="3 4">
    <name type="scientific">Neopusillimonas maritima</name>
    <dbReference type="NCBI Taxonomy" id="2026239"/>
    <lineage>
        <taxon>Bacteria</taxon>
        <taxon>Pseudomonadati</taxon>
        <taxon>Pseudomonadota</taxon>
        <taxon>Betaproteobacteria</taxon>
        <taxon>Burkholderiales</taxon>
        <taxon>Alcaligenaceae</taxon>
        <taxon>Neopusillimonas</taxon>
    </lineage>
</organism>